<keyword evidence="2" id="KW-1185">Reference proteome</keyword>
<sequence length="166" mass="18610">MVHKQTTTAWLEIQTSSIRQRRRRCWRVVASRNSVAGQAEGACQQRQPQAEENTAHGVYEASRTAVTKPTVAAQHVCPQQRDVSRYCPPSSYMPFANSTVAGRYREQARFTYGDGNGNRPTQRTTLAYKASDCQYKQQPAYDVALSGYSMPVATAASHTLWLAYTR</sequence>
<evidence type="ECO:0000313" key="1">
    <source>
        <dbReference type="EMBL" id="GFU09094.1"/>
    </source>
</evidence>
<proteinExistence type="predicted"/>
<gene>
    <name evidence="1" type="ORF">NPIL_692711</name>
</gene>
<dbReference type="Proteomes" id="UP000887013">
    <property type="component" value="Unassembled WGS sequence"/>
</dbReference>
<comment type="caution">
    <text evidence="1">The sequence shown here is derived from an EMBL/GenBank/DDBJ whole genome shotgun (WGS) entry which is preliminary data.</text>
</comment>
<dbReference type="EMBL" id="BMAW01124687">
    <property type="protein sequence ID" value="GFU09094.1"/>
    <property type="molecule type" value="Genomic_DNA"/>
</dbReference>
<evidence type="ECO:0000313" key="2">
    <source>
        <dbReference type="Proteomes" id="UP000887013"/>
    </source>
</evidence>
<name>A0A8X6QE79_NEPPI</name>
<protein>
    <submittedName>
        <fullName evidence="1">Uncharacterized protein</fullName>
    </submittedName>
</protein>
<reference evidence="1" key="1">
    <citation type="submission" date="2020-08" db="EMBL/GenBank/DDBJ databases">
        <title>Multicomponent nature underlies the extraordinary mechanical properties of spider dragline silk.</title>
        <authorList>
            <person name="Kono N."/>
            <person name="Nakamura H."/>
            <person name="Mori M."/>
            <person name="Yoshida Y."/>
            <person name="Ohtoshi R."/>
            <person name="Malay A.D."/>
            <person name="Moran D.A.P."/>
            <person name="Tomita M."/>
            <person name="Numata K."/>
            <person name="Arakawa K."/>
        </authorList>
    </citation>
    <scope>NUCLEOTIDE SEQUENCE</scope>
</reference>
<organism evidence="1 2">
    <name type="scientific">Nephila pilipes</name>
    <name type="common">Giant wood spider</name>
    <name type="synonym">Nephila maculata</name>
    <dbReference type="NCBI Taxonomy" id="299642"/>
    <lineage>
        <taxon>Eukaryota</taxon>
        <taxon>Metazoa</taxon>
        <taxon>Ecdysozoa</taxon>
        <taxon>Arthropoda</taxon>
        <taxon>Chelicerata</taxon>
        <taxon>Arachnida</taxon>
        <taxon>Araneae</taxon>
        <taxon>Araneomorphae</taxon>
        <taxon>Entelegynae</taxon>
        <taxon>Araneoidea</taxon>
        <taxon>Nephilidae</taxon>
        <taxon>Nephila</taxon>
    </lineage>
</organism>
<accession>A0A8X6QE79</accession>
<dbReference type="AlphaFoldDB" id="A0A8X6QE79"/>